<reference evidence="3 4" key="1">
    <citation type="submission" date="2016-10" db="EMBL/GenBank/DDBJ databases">
        <authorList>
            <person name="de Groot N.N."/>
        </authorList>
    </citation>
    <scope>NUCLEOTIDE SEQUENCE [LARGE SCALE GENOMIC DNA]</scope>
    <source>
        <strain evidence="3 4">CGMCC 4.6533</strain>
    </source>
</reference>
<dbReference type="EMBL" id="FNDJ01000007">
    <property type="protein sequence ID" value="SDI76739.1"/>
    <property type="molecule type" value="Genomic_DNA"/>
</dbReference>
<gene>
    <name evidence="3" type="ORF">SAMN05421869_10754</name>
</gene>
<evidence type="ECO:0008006" key="5">
    <source>
        <dbReference type="Google" id="ProtNLM"/>
    </source>
</evidence>
<name>A0A1G8N8W5_9ACTN</name>
<keyword evidence="2" id="KW-0472">Membrane</keyword>
<sequence length="200" mass="20785">MSLMSKLRAPDQPPGGAAPARHPVPRGRRRARKGTGLTPFYHGLLLGCCAGMTCALAIGVIGFLVTRPTAPAPAVAAPAAVPQPAAGARPGGAAQPQASIDVTLTHLGDLQVRIEAKVSAPGSYDPITRAQVVAWTDMVAMPMAHRQGPIVMAEVPGQPGTYQALTQVAMVGEYNVTVETRQPMASRTDKRLNVQEVGKG</sequence>
<evidence type="ECO:0000313" key="4">
    <source>
        <dbReference type="Proteomes" id="UP000199202"/>
    </source>
</evidence>
<organism evidence="3 4">
    <name type="scientific">Nonomuraea jiangxiensis</name>
    <dbReference type="NCBI Taxonomy" id="633440"/>
    <lineage>
        <taxon>Bacteria</taxon>
        <taxon>Bacillati</taxon>
        <taxon>Actinomycetota</taxon>
        <taxon>Actinomycetes</taxon>
        <taxon>Streptosporangiales</taxon>
        <taxon>Streptosporangiaceae</taxon>
        <taxon>Nonomuraea</taxon>
    </lineage>
</organism>
<protein>
    <recommendedName>
        <fullName evidence="5">YtkA-like</fullName>
    </recommendedName>
</protein>
<dbReference type="AlphaFoldDB" id="A0A1G8N8W5"/>
<feature type="compositionally biased region" description="Basic residues" evidence="1">
    <location>
        <begin position="23"/>
        <end position="33"/>
    </location>
</feature>
<dbReference type="Proteomes" id="UP000199202">
    <property type="component" value="Unassembled WGS sequence"/>
</dbReference>
<keyword evidence="2" id="KW-0812">Transmembrane</keyword>
<feature type="transmembrane region" description="Helical" evidence="2">
    <location>
        <begin position="40"/>
        <end position="65"/>
    </location>
</feature>
<evidence type="ECO:0000256" key="2">
    <source>
        <dbReference type="SAM" id="Phobius"/>
    </source>
</evidence>
<accession>A0A1G8N8W5</accession>
<evidence type="ECO:0000256" key="1">
    <source>
        <dbReference type="SAM" id="MobiDB-lite"/>
    </source>
</evidence>
<evidence type="ECO:0000313" key="3">
    <source>
        <dbReference type="EMBL" id="SDI76739.1"/>
    </source>
</evidence>
<keyword evidence="2" id="KW-1133">Transmembrane helix</keyword>
<feature type="region of interest" description="Disordered" evidence="1">
    <location>
        <begin position="1"/>
        <end position="33"/>
    </location>
</feature>
<keyword evidence="4" id="KW-1185">Reference proteome</keyword>
<proteinExistence type="predicted"/>